<dbReference type="Proteomes" id="UP001627284">
    <property type="component" value="Unassembled WGS sequence"/>
</dbReference>
<gene>
    <name evidence="1" type="ORF">AABB24_007901</name>
</gene>
<sequence>MGSLNSSLKVGSLIWFCLKWLKIRKSDDKICLFEKVGIGARSENIHTYKTIGSLVIGLCRFLRVTSRRLLRYMLLLQCSICNLLKKGMVGINPIKTGMLILSWSSLLVLWRNKSYCINLLNLPVHLLKNLRPLFSKKFYSLRGTLIAQFLVSPWINIV</sequence>
<evidence type="ECO:0000313" key="2">
    <source>
        <dbReference type="Proteomes" id="UP001627284"/>
    </source>
</evidence>
<proteinExistence type="predicted"/>
<name>A0ABD2UR93_9SOLN</name>
<accession>A0ABD2UR93</accession>
<reference evidence="1 2" key="1">
    <citation type="submission" date="2024-05" db="EMBL/GenBank/DDBJ databases">
        <title>De novo assembly of an allotetraploid wild potato.</title>
        <authorList>
            <person name="Hosaka A.J."/>
        </authorList>
    </citation>
    <scope>NUCLEOTIDE SEQUENCE [LARGE SCALE GENOMIC DNA]</scope>
    <source>
        <tissue evidence="1">Young leaves</tissue>
    </source>
</reference>
<evidence type="ECO:0000313" key="1">
    <source>
        <dbReference type="EMBL" id="KAL3371093.1"/>
    </source>
</evidence>
<organism evidence="1 2">
    <name type="scientific">Solanum stoloniferum</name>
    <dbReference type="NCBI Taxonomy" id="62892"/>
    <lineage>
        <taxon>Eukaryota</taxon>
        <taxon>Viridiplantae</taxon>
        <taxon>Streptophyta</taxon>
        <taxon>Embryophyta</taxon>
        <taxon>Tracheophyta</taxon>
        <taxon>Spermatophyta</taxon>
        <taxon>Magnoliopsida</taxon>
        <taxon>eudicotyledons</taxon>
        <taxon>Gunneridae</taxon>
        <taxon>Pentapetalae</taxon>
        <taxon>asterids</taxon>
        <taxon>lamiids</taxon>
        <taxon>Solanales</taxon>
        <taxon>Solanaceae</taxon>
        <taxon>Solanoideae</taxon>
        <taxon>Solaneae</taxon>
        <taxon>Solanum</taxon>
    </lineage>
</organism>
<dbReference type="EMBL" id="JBJKTR010000004">
    <property type="protein sequence ID" value="KAL3371093.1"/>
    <property type="molecule type" value="Genomic_DNA"/>
</dbReference>
<comment type="caution">
    <text evidence="1">The sequence shown here is derived from an EMBL/GenBank/DDBJ whole genome shotgun (WGS) entry which is preliminary data.</text>
</comment>
<keyword evidence="2" id="KW-1185">Reference proteome</keyword>
<protein>
    <submittedName>
        <fullName evidence="1">Uncharacterized protein</fullName>
    </submittedName>
</protein>
<dbReference type="AlphaFoldDB" id="A0ABD2UR93"/>